<gene>
    <name evidence="3" type="ORF">C1C97_012045</name>
</gene>
<evidence type="ECO:0000256" key="1">
    <source>
        <dbReference type="SAM" id="MobiDB-lite"/>
    </source>
</evidence>
<proteinExistence type="predicted"/>
<keyword evidence="2" id="KW-0812">Transmembrane</keyword>
<evidence type="ECO:0000313" key="4">
    <source>
        <dbReference type="Proteomes" id="UP000249516"/>
    </source>
</evidence>
<protein>
    <submittedName>
        <fullName evidence="3">Uncharacterized protein</fullName>
    </submittedName>
</protein>
<sequence>MATARPHLLERIFYILAVVFGAVGVLAYAVSYVHDDWSAHLPVLPFFLVVVASSCTLTAVTLSLVRLFHQDHRPDDDPDHEFDPPLGPRGRGSTAASPGIDGPARTPRS</sequence>
<dbReference type="EMBL" id="PNJG02000006">
    <property type="protein sequence ID" value="RKQ33139.1"/>
    <property type="molecule type" value="Genomic_DNA"/>
</dbReference>
<evidence type="ECO:0000256" key="2">
    <source>
        <dbReference type="SAM" id="Phobius"/>
    </source>
</evidence>
<evidence type="ECO:0000313" key="3">
    <source>
        <dbReference type="EMBL" id="RKQ33139.1"/>
    </source>
</evidence>
<feature type="region of interest" description="Disordered" evidence="1">
    <location>
        <begin position="72"/>
        <end position="109"/>
    </location>
</feature>
<keyword evidence="2" id="KW-0472">Membrane</keyword>
<feature type="transmembrane region" description="Helical" evidence="2">
    <location>
        <begin position="43"/>
        <end position="65"/>
    </location>
</feature>
<keyword evidence="2" id="KW-1133">Transmembrane helix</keyword>
<organism evidence="3 4">
    <name type="scientific">Kocuria tytonis</name>
    <dbReference type="NCBI Taxonomy" id="2054280"/>
    <lineage>
        <taxon>Bacteria</taxon>
        <taxon>Bacillati</taxon>
        <taxon>Actinomycetota</taxon>
        <taxon>Actinomycetes</taxon>
        <taxon>Micrococcales</taxon>
        <taxon>Micrococcaceae</taxon>
        <taxon>Kocuria</taxon>
    </lineage>
</organism>
<keyword evidence="4" id="KW-1185">Reference proteome</keyword>
<dbReference type="RefSeq" id="WP_121032075.1">
    <property type="nucleotide sequence ID" value="NZ_PNJG02000006.1"/>
</dbReference>
<reference evidence="3 4" key="1">
    <citation type="submission" date="2018-10" db="EMBL/GenBank/DDBJ databases">
        <title>Kocuria tytouropygialis sp. nov., isolated from the uropygial gland of an American barn owl (Tyto furcata).</title>
        <authorList>
            <person name="Braun M.S."/>
            <person name="Wang E."/>
            <person name="Zimmermann S."/>
            <person name="Wagner H."/>
            <person name="Wink M."/>
        </authorList>
    </citation>
    <scope>NUCLEOTIDE SEQUENCE [LARGE SCALE GENOMIC DNA]</scope>
    <source>
        <strain evidence="3 4">442</strain>
    </source>
</reference>
<dbReference type="AlphaFoldDB" id="A0A495A0Z9"/>
<dbReference type="Proteomes" id="UP000249516">
    <property type="component" value="Unassembled WGS sequence"/>
</dbReference>
<feature type="transmembrane region" description="Helical" evidence="2">
    <location>
        <begin position="12"/>
        <end position="31"/>
    </location>
</feature>
<name>A0A495A0Z9_9MICC</name>
<comment type="caution">
    <text evidence="3">The sequence shown here is derived from an EMBL/GenBank/DDBJ whole genome shotgun (WGS) entry which is preliminary data.</text>
</comment>
<accession>A0A495A0Z9</accession>